<name>A0A8T0A231_9BILA</name>
<feature type="compositionally biased region" description="Polar residues" evidence="1">
    <location>
        <begin position="142"/>
        <end position="154"/>
    </location>
</feature>
<feature type="domain" description="NADAR" evidence="2">
    <location>
        <begin position="421"/>
        <end position="567"/>
    </location>
</feature>
<evidence type="ECO:0000259" key="2">
    <source>
        <dbReference type="Pfam" id="PF08719"/>
    </source>
</evidence>
<accession>A0A8T0A231</accession>
<sequence length="603" mass="69540">MSTDDILFAFPLKQEIVEEIKPKIKISNKLTLSAIKPKLEVIEAELKPLIHPNILSRSRQETEILENSNNKNKDTSTQNNVNLSDENDDLDTDYRQLDDYISTIPLPPEPVQYPSIPLHILYSFIPDPPPRESTPPIEEPIVTTSENDNSFQSPQRTLGSLELSVPTSSSLIENDSNTPLTSQTEQFPMRKNFQSSINEPVTSQIETPFRPGLRQNPQRVHERQDEFQQSLDFNSLNKRPRISYPINETTNSITKSNNSSNSIVYPSKDSANSFTSKSSPLNYSFFNQKNSFSFSSTSSQQQSPFSFKRDNNNFNLSKTSSLSNGRFSFYTPKFNPLRYKNGWLFRTLCEKPGLKNPTIKSPIKATLNNSNENNNSNNNEEEEEGQRNYLILNENIDLHSNRIVPVIFSFNLSPIAPFFTNAYCFSNHYMVNYLKIDGILFCCTEQYYMFYKARVFNDKQAMSEIMRTRDPKHMKRIGSKIVGFDQSKWFKISIQVMAIATYYKYSLNRDLRLQLFETCGAEIIETNPTDQRWGIGLPMDDWRIRDKSEWKGLNILGRMLTICRDKLIENPKFSYDKDLFIKNIKESMDAANSVGCLQIGREY</sequence>
<dbReference type="EMBL" id="JABEBT010000005">
    <property type="protein sequence ID" value="KAF7639356.1"/>
    <property type="molecule type" value="Genomic_DNA"/>
</dbReference>
<feature type="region of interest" description="Disordered" evidence="1">
    <location>
        <begin position="65"/>
        <end position="91"/>
    </location>
</feature>
<feature type="region of interest" description="Disordered" evidence="1">
    <location>
        <begin position="127"/>
        <end position="154"/>
    </location>
</feature>
<dbReference type="OrthoDB" id="206452at2759"/>
<gene>
    <name evidence="3" type="ORF">Mgra_00001024</name>
</gene>
<feature type="compositionally biased region" description="Polar residues" evidence="1">
    <location>
        <begin position="65"/>
        <end position="84"/>
    </location>
</feature>
<dbReference type="Proteomes" id="UP000605970">
    <property type="component" value="Unassembled WGS sequence"/>
</dbReference>
<protein>
    <submittedName>
        <fullName evidence="3">DUF1768 domain-containing protein</fullName>
    </submittedName>
</protein>
<comment type="caution">
    <text evidence="3">The sequence shown here is derived from an EMBL/GenBank/DDBJ whole genome shotgun (WGS) entry which is preliminary data.</text>
</comment>
<reference evidence="3" key="1">
    <citation type="journal article" date="2020" name="Ecol. Evol.">
        <title>Genome structure and content of the rice root-knot nematode (Meloidogyne graminicola).</title>
        <authorList>
            <person name="Phan N.T."/>
            <person name="Danchin E.G.J."/>
            <person name="Klopp C."/>
            <person name="Perfus-Barbeoch L."/>
            <person name="Kozlowski D.K."/>
            <person name="Koutsovoulos G.D."/>
            <person name="Lopez-Roques C."/>
            <person name="Bouchez O."/>
            <person name="Zahm M."/>
            <person name="Besnard G."/>
            <person name="Bellafiore S."/>
        </authorList>
    </citation>
    <scope>NUCLEOTIDE SEQUENCE</scope>
    <source>
        <strain evidence="3">VN-18</strain>
    </source>
</reference>
<dbReference type="SUPFAM" id="SSF143990">
    <property type="entry name" value="YbiA-like"/>
    <property type="match status" value="1"/>
</dbReference>
<keyword evidence="4" id="KW-1185">Reference proteome</keyword>
<evidence type="ECO:0000313" key="3">
    <source>
        <dbReference type="EMBL" id="KAF7639356.1"/>
    </source>
</evidence>
<dbReference type="InterPro" id="IPR037238">
    <property type="entry name" value="YbiA-like_sf"/>
</dbReference>
<evidence type="ECO:0000313" key="4">
    <source>
        <dbReference type="Proteomes" id="UP000605970"/>
    </source>
</evidence>
<evidence type="ECO:0000256" key="1">
    <source>
        <dbReference type="SAM" id="MobiDB-lite"/>
    </source>
</evidence>
<dbReference type="CDD" id="cd15457">
    <property type="entry name" value="NADAR"/>
    <property type="match status" value="1"/>
</dbReference>
<dbReference type="Gene3D" id="1.10.357.40">
    <property type="entry name" value="YbiA-like"/>
    <property type="match status" value="1"/>
</dbReference>
<dbReference type="Pfam" id="PF08719">
    <property type="entry name" value="NADAR"/>
    <property type="match status" value="1"/>
</dbReference>
<feature type="compositionally biased region" description="Low complexity" evidence="1">
    <location>
        <begin position="368"/>
        <end position="378"/>
    </location>
</feature>
<organism evidence="3 4">
    <name type="scientific">Meloidogyne graminicola</name>
    <dbReference type="NCBI Taxonomy" id="189291"/>
    <lineage>
        <taxon>Eukaryota</taxon>
        <taxon>Metazoa</taxon>
        <taxon>Ecdysozoa</taxon>
        <taxon>Nematoda</taxon>
        <taxon>Chromadorea</taxon>
        <taxon>Rhabditida</taxon>
        <taxon>Tylenchina</taxon>
        <taxon>Tylenchomorpha</taxon>
        <taxon>Tylenchoidea</taxon>
        <taxon>Meloidogynidae</taxon>
        <taxon>Meloidogyninae</taxon>
        <taxon>Meloidogyne</taxon>
    </lineage>
</organism>
<feature type="region of interest" description="Disordered" evidence="1">
    <location>
        <begin position="207"/>
        <end position="234"/>
    </location>
</feature>
<dbReference type="AlphaFoldDB" id="A0A8T0A231"/>
<dbReference type="NCBIfam" id="TIGR02464">
    <property type="entry name" value="ribofla_fusion"/>
    <property type="match status" value="1"/>
</dbReference>
<dbReference type="InterPro" id="IPR012816">
    <property type="entry name" value="NADAR"/>
</dbReference>
<feature type="region of interest" description="Disordered" evidence="1">
    <location>
        <begin position="360"/>
        <end position="385"/>
    </location>
</feature>
<proteinExistence type="predicted"/>